<protein>
    <submittedName>
        <fullName evidence="2">Uncharacterized protein</fullName>
    </submittedName>
</protein>
<feature type="region of interest" description="Disordered" evidence="1">
    <location>
        <begin position="36"/>
        <end position="57"/>
    </location>
</feature>
<organism evidence="2">
    <name type="scientific">Eutreptiella gymnastica</name>
    <dbReference type="NCBI Taxonomy" id="73025"/>
    <lineage>
        <taxon>Eukaryota</taxon>
        <taxon>Discoba</taxon>
        <taxon>Euglenozoa</taxon>
        <taxon>Euglenida</taxon>
        <taxon>Spirocuta</taxon>
        <taxon>Euglenophyceae</taxon>
        <taxon>Eutreptiales</taxon>
        <taxon>Eutreptiaceae</taxon>
        <taxon>Eutreptiella</taxon>
    </lineage>
</organism>
<sequence length="127" mass="13664">MPCDTHSGTDVAGATCAAGARGINPKSIHQSLILPPSVEQGHFPPSQHFSPSHAEQATTRVLASHKGILHRREEVVAWQIIPLDNLPHQYTKQMTLLNGKQSVCVLGGGGFRQGQSPEQIATVYVTH</sequence>
<feature type="compositionally biased region" description="Polar residues" evidence="1">
    <location>
        <begin position="47"/>
        <end position="57"/>
    </location>
</feature>
<name>A0A7S4FYG0_9EUGL</name>
<proteinExistence type="predicted"/>
<reference evidence="2" key="1">
    <citation type="submission" date="2021-01" db="EMBL/GenBank/DDBJ databases">
        <authorList>
            <person name="Corre E."/>
            <person name="Pelletier E."/>
            <person name="Niang G."/>
            <person name="Scheremetjew M."/>
            <person name="Finn R."/>
            <person name="Kale V."/>
            <person name="Holt S."/>
            <person name="Cochrane G."/>
            <person name="Meng A."/>
            <person name="Brown T."/>
            <person name="Cohen L."/>
        </authorList>
    </citation>
    <scope>NUCLEOTIDE SEQUENCE</scope>
    <source>
        <strain evidence="2">CCMP1594</strain>
    </source>
</reference>
<evidence type="ECO:0000313" key="2">
    <source>
        <dbReference type="EMBL" id="CAE0819281.1"/>
    </source>
</evidence>
<dbReference type="EMBL" id="HBJA01087390">
    <property type="protein sequence ID" value="CAE0819281.1"/>
    <property type="molecule type" value="Transcribed_RNA"/>
</dbReference>
<dbReference type="AlphaFoldDB" id="A0A7S4FYG0"/>
<evidence type="ECO:0000256" key="1">
    <source>
        <dbReference type="SAM" id="MobiDB-lite"/>
    </source>
</evidence>
<gene>
    <name evidence="2" type="ORF">EGYM00163_LOCUS30450</name>
</gene>
<accession>A0A7S4FYG0</accession>